<evidence type="ECO:0000256" key="1">
    <source>
        <dbReference type="ARBA" id="ARBA00022490"/>
    </source>
</evidence>
<dbReference type="PANTHER" id="PTHR30308">
    <property type="entry name" value="TMRNA-BINDING COMPONENT OF TRANS-TRANSLATION TAGGING COMPLEX"/>
    <property type="match status" value="1"/>
</dbReference>
<comment type="caution">
    <text evidence="4">The sequence shown here is derived from an EMBL/GenBank/DDBJ whole genome shotgun (WGS) entry which is preliminary data.</text>
</comment>
<sequence length="150" mass="17364">MRVIATNKKAYHNYEIFDSYEAGIALLGSEVKSIREGKISLKEGYAEIKGGEVYLLNCDISPYAPANVFNHKPKRERKLLLHRRQIKKLIGKTKEKGFTLVPTKVLVNDKGKVKVEIALAKGKRAYQKKEAIKERDLERELRAEIKRRWR</sequence>
<dbReference type="PATRIC" id="fig|1703775.3.peg.114"/>
<dbReference type="AlphaFoldDB" id="A0A0S7Y797"/>
<organism evidence="4 5">
    <name type="scientific">candidate division WOR-1 bacterium DG_54_3</name>
    <dbReference type="NCBI Taxonomy" id="1703775"/>
    <lineage>
        <taxon>Bacteria</taxon>
        <taxon>Bacillati</taxon>
        <taxon>Saganbacteria</taxon>
    </lineage>
</organism>
<dbReference type="PANTHER" id="PTHR30308:SF2">
    <property type="entry name" value="SSRA-BINDING PROTEIN"/>
    <property type="match status" value="1"/>
</dbReference>
<dbReference type="PROSITE" id="PS01317">
    <property type="entry name" value="SSRP"/>
    <property type="match status" value="1"/>
</dbReference>
<dbReference type="Proteomes" id="UP000051861">
    <property type="component" value="Unassembled WGS sequence"/>
</dbReference>
<reference evidence="4 5" key="1">
    <citation type="journal article" date="2015" name="Microbiome">
        <title>Genomic resolution of linkages in carbon, nitrogen, and sulfur cycling among widespread estuary sediment bacteria.</title>
        <authorList>
            <person name="Baker B.J."/>
            <person name="Lazar C.S."/>
            <person name="Teske A.P."/>
            <person name="Dick G.J."/>
        </authorList>
    </citation>
    <scope>NUCLEOTIDE SEQUENCE [LARGE SCALE GENOMIC DNA]</scope>
    <source>
        <strain evidence="4">DG_54_3</strain>
    </source>
</reference>
<gene>
    <name evidence="3" type="primary">smpB</name>
    <name evidence="4" type="ORF">AMJ44_00635</name>
</gene>
<dbReference type="GO" id="GO:0005829">
    <property type="term" value="C:cytosol"/>
    <property type="evidence" value="ECO:0007669"/>
    <property type="project" value="TreeGrafter"/>
</dbReference>
<dbReference type="HAMAP" id="MF_00023">
    <property type="entry name" value="SmpB"/>
    <property type="match status" value="1"/>
</dbReference>
<dbReference type="GO" id="GO:0070929">
    <property type="term" value="P:trans-translation"/>
    <property type="evidence" value="ECO:0007669"/>
    <property type="project" value="UniProtKB-UniRule"/>
</dbReference>
<dbReference type="Gene3D" id="2.40.280.10">
    <property type="match status" value="1"/>
</dbReference>
<keyword evidence="1 3" id="KW-0963">Cytoplasm</keyword>
<keyword evidence="2 3" id="KW-0694">RNA-binding</keyword>
<dbReference type="InterPro" id="IPR023620">
    <property type="entry name" value="SmpB"/>
</dbReference>
<evidence type="ECO:0000256" key="2">
    <source>
        <dbReference type="ARBA" id="ARBA00022884"/>
    </source>
</evidence>
<evidence type="ECO:0000313" key="4">
    <source>
        <dbReference type="EMBL" id="KPJ70251.1"/>
    </source>
</evidence>
<dbReference type="Pfam" id="PF01668">
    <property type="entry name" value="SmpB"/>
    <property type="match status" value="1"/>
</dbReference>
<comment type="function">
    <text evidence="3">Required for rescue of stalled ribosomes mediated by trans-translation. Binds to transfer-messenger RNA (tmRNA), required for stable association of tmRNA with ribosomes. tmRNA and SmpB together mimic tRNA shape, replacing the anticodon stem-loop with SmpB. tmRNA is encoded by the ssrA gene; the 2 termini fold to resemble tRNA(Ala) and it encodes a 'tag peptide', a short internal open reading frame. During trans-translation Ala-aminoacylated tmRNA acts like a tRNA, entering the A-site of stalled ribosomes, displacing the stalled mRNA. The ribosome then switches to translate the ORF on the tmRNA; the nascent peptide is terminated with the 'tag peptide' encoded by the tmRNA and targeted for degradation. The ribosome is freed to recommence translation, which seems to be the essential function of trans-translation.</text>
</comment>
<keyword evidence="4" id="KW-0238">DNA-binding</keyword>
<name>A0A0S7Y797_UNCSA</name>
<dbReference type="InterPro" id="IPR020081">
    <property type="entry name" value="SsrA-bd_prot_CS"/>
</dbReference>
<dbReference type="GO" id="GO:0070930">
    <property type="term" value="P:trans-translation-dependent protein tagging"/>
    <property type="evidence" value="ECO:0007669"/>
    <property type="project" value="TreeGrafter"/>
</dbReference>
<dbReference type="NCBIfam" id="TIGR00086">
    <property type="entry name" value="smpB"/>
    <property type="match status" value="1"/>
</dbReference>
<proteinExistence type="inferred from homology"/>
<dbReference type="InterPro" id="IPR000037">
    <property type="entry name" value="SsrA-bd_prot"/>
</dbReference>
<protein>
    <recommendedName>
        <fullName evidence="3">SsrA-binding protein</fullName>
    </recommendedName>
    <alternativeName>
        <fullName evidence="3">Small protein B</fullName>
    </alternativeName>
</protein>
<dbReference type="NCBIfam" id="NF003843">
    <property type="entry name" value="PRK05422.1"/>
    <property type="match status" value="1"/>
</dbReference>
<dbReference type="GO" id="GO:0003677">
    <property type="term" value="F:DNA binding"/>
    <property type="evidence" value="ECO:0007669"/>
    <property type="project" value="UniProtKB-KW"/>
</dbReference>
<accession>A0A0S7Y797</accession>
<evidence type="ECO:0000313" key="5">
    <source>
        <dbReference type="Proteomes" id="UP000051861"/>
    </source>
</evidence>
<comment type="subcellular location">
    <subcellularLocation>
        <location evidence="3">Cytoplasm</location>
    </subcellularLocation>
    <text evidence="3">The tmRNA-SmpB complex associates with stalled 70S ribosomes.</text>
</comment>
<dbReference type="CDD" id="cd09294">
    <property type="entry name" value="SmpB"/>
    <property type="match status" value="1"/>
</dbReference>
<dbReference type="GO" id="GO:0003723">
    <property type="term" value="F:RNA binding"/>
    <property type="evidence" value="ECO:0007669"/>
    <property type="project" value="UniProtKB-UniRule"/>
</dbReference>
<comment type="similarity">
    <text evidence="3">Belongs to the SmpB family.</text>
</comment>
<evidence type="ECO:0000256" key="3">
    <source>
        <dbReference type="HAMAP-Rule" id="MF_00023"/>
    </source>
</evidence>
<dbReference type="SUPFAM" id="SSF74982">
    <property type="entry name" value="Small protein B (SmpB)"/>
    <property type="match status" value="1"/>
</dbReference>
<dbReference type="EMBL" id="LIZX01000004">
    <property type="protein sequence ID" value="KPJ70251.1"/>
    <property type="molecule type" value="Genomic_DNA"/>
</dbReference>